<dbReference type="Proteomes" id="UP001211065">
    <property type="component" value="Unassembled WGS sequence"/>
</dbReference>
<evidence type="ECO:0000313" key="2">
    <source>
        <dbReference type="Proteomes" id="UP001211065"/>
    </source>
</evidence>
<name>A0AAD5TZP3_9FUNG</name>
<protein>
    <submittedName>
        <fullName evidence="1">Uncharacterized protein</fullName>
    </submittedName>
</protein>
<comment type="caution">
    <text evidence="1">The sequence shown here is derived from an EMBL/GenBank/DDBJ whole genome shotgun (WGS) entry which is preliminary data.</text>
</comment>
<keyword evidence="2" id="KW-1185">Reference proteome</keyword>
<sequence>MIVVKQKGKREIKELQAANRLVQSCIIELKETDNLTEYELQILNNIKVYYHQILKSQYITIVCRPLVYMESYLKLALLYQENGFKIFNPVPLSTSVIPRHIVIDTKILLEKILKTKVVPKLDEAKIESGMSFDGMTRTDGISICVLLSKIKTTSYGTSTTSCKRKRTKGEYFQDNIRDVKSNFVVIDPNKRDLLYCLGSNGKKLRYTQMERRKETRSKRYSEIRSEVGIKQNQMNVIVPRKVIDKDAWNIYIKEFFSTWNEKEQVDKNTIFRKLKLNSYYNTQKSEGLFINKFKSIFPDNPTVIIGDWSRSTMKYHVPTKSKELLETFKKRPSSRPWNKNKNVTVHGLLRCQSEKCQQEMNGRF</sequence>
<proteinExistence type="predicted"/>
<organism evidence="1 2">
    <name type="scientific">Clydaea vesicula</name>
    <dbReference type="NCBI Taxonomy" id="447962"/>
    <lineage>
        <taxon>Eukaryota</taxon>
        <taxon>Fungi</taxon>
        <taxon>Fungi incertae sedis</taxon>
        <taxon>Chytridiomycota</taxon>
        <taxon>Chytridiomycota incertae sedis</taxon>
        <taxon>Chytridiomycetes</taxon>
        <taxon>Lobulomycetales</taxon>
        <taxon>Lobulomycetaceae</taxon>
        <taxon>Clydaea</taxon>
    </lineage>
</organism>
<evidence type="ECO:0000313" key="1">
    <source>
        <dbReference type="EMBL" id="KAJ3218580.1"/>
    </source>
</evidence>
<gene>
    <name evidence="1" type="ORF">HK099_005007</name>
</gene>
<reference evidence="1" key="1">
    <citation type="submission" date="2020-05" db="EMBL/GenBank/DDBJ databases">
        <title>Phylogenomic resolution of chytrid fungi.</title>
        <authorList>
            <person name="Stajich J.E."/>
            <person name="Amses K."/>
            <person name="Simmons R."/>
            <person name="Seto K."/>
            <person name="Myers J."/>
            <person name="Bonds A."/>
            <person name="Quandt C.A."/>
            <person name="Barry K."/>
            <person name="Liu P."/>
            <person name="Grigoriev I."/>
            <person name="Longcore J.E."/>
            <person name="James T.Y."/>
        </authorList>
    </citation>
    <scope>NUCLEOTIDE SEQUENCE</scope>
    <source>
        <strain evidence="1">JEL0476</strain>
    </source>
</reference>
<accession>A0AAD5TZP3</accession>
<dbReference type="AlphaFoldDB" id="A0AAD5TZP3"/>
<dbReference type="EMBL" id="JADGJW010000373">
    <property type="protein sequence ID" value="KAJ3218580.1"/>
    <property type="molecule type" value="Genomic_DNA"/>
</dbReference>